<dbReference type="NCBIfam" id="TIGR01484">
    <property type="entry name" value="HAD-SF-IIB"/>
    <property type="match status" value="1"/>
</dbReference>
<gene>
    <name evidence="1" type="ORF">DY114_04335</name>
    <name evidence="2" type="ORF">DY130_01520</name>
</gene>
<dbReference type="PROSITE" id="PS01229">
    <property type="entry name" value="COF_2"/>
    <property type="match status" value="1"/>
</dbReference>
<evidence type="ECO:0000313" key="1">
    <source>
        <dbReference type="EMBL" id="TPR24514.1"/>
    </source>
</evidence>
<dbReference type="CDD" id="cd07516">
    <property type="entry name" value="HAD_Pase"/>
    <property type="match status" value="1"/>
</dbReference>
<organism evidence="2 4">
    <name type="scientific">Apilactobacillus micheneri</name>
    <dbReference type="NCBI Taxonomy" id="1899430"/>
    <lineage>
        <taxon>Bacteria</taxon>
        <taxon>Bacillati</taxon>
        <taxon>Bacillota</taxon>
        <taxon>Bacilli</taxon>
        <taxon>Lactobacillales</taxon>
        <taxon>Lactobacillaceae</taxon>
        <taxon>Apilactobacillus</taxon>
    </lineage>
</organism>
<comment type="caution">
    <text evidence="2">The sequence shown here is derived from an EMBL/GenBank/DDBJ whole genome shotgun (WGS) entry which is preliminary data.</text>
</comment>
<dbReference type="GO" id="GO:0016791">
    <property type="term" value="F:phosphatase activity"/>
    <property type="evidence" value="ECO:0007669"/>
    <property type="project" value="TreeGrafter"/>
</dbReference>
<dbReference type="Pfam" id="PF08282">
    <property type="entry name" value="Hydrolase_3"/>
    <property type="match status" value="1"/>
</dbReference>
<dbReference type="Proteomes" id="UP000784700">
    <property type="component" value="Unassembled WGS sequence"/>
</dbReference>
<evidence type="ECO:0000313" key="3">
    <source>
        <dbReference type="Proteomes" id="UP000777560"/>
    </source>
</evidence>
<dbReference type="EMBL" id="QUAV01000003">
    <property type="protein sequence ID" value="TPR24514.1"/>
    <property type="molecule type" value="Genomic_DNA"/>
</dbReference>
<evidence type="ECO:0000313" key="2">
    <source>
        <dbReference type="EMBL" id="TPR46221.1"/>
    </source>
</evidence>
<dbReference type="SFLD" id="SFLDG01144">
    <property type="entry name" value="C2.B.4:_PGP_Like"/>
    <property type="match status" value="1"/>
</dbReference>
<dbReference type="InterPro" id="IPR036412">
    <property type="entry name" value="HAD-like_sf"/>
</dbReference>
<dbReference type="Gene3D" id="3.30.1240.10">
    <property type="match status" value="1"/>
</dbReference>
<dbReference type="RefSeq" id="WP_105963965.1">
    <property type="nucleotide sequence ID" value="NZ_POSO01000001.1"/>
</dbReference>
<dbReference type="Proteomes" id="UP000777560">
    <property type="component" value="Unassembled WGS sequence"/>
</dbReference>
<dbReference type="SUPFAM" id="SSF56784">
    <property type="entry name" value="HAD-like"/>
    <property type="match status" value="1"/>
</dbReference>
<keyword evidence="3" id="KW-1185">Reference proteome</keyword>
<dbReference type="AlphaFoldDB" id="A0A9Q8IPF6"/>
<dbReference type="InterPro" id="IPR023214">
    <property type="entry name" value="HAD_sf"/>
</dbReference>
<dbReference type="GeneID" id="58107804"/>
<dbReference type="SFLD" id="SFLDG01140">
    <property type="entry name" value="C2.B:_Phosphomannomutase_and_P"/>
    <property type="match status" value="1"/>
</dbReference>
<protein>
    <submittedName>
        <fullName evidence="2">HAD family phosphatase</fullName>
    </submittedName>
</protein>
<proteinExistence type="predicted"/>
<dbReference type="SFLD" id="SFLDS00003">
    <property type="entry name" value="Haloacid_Dehalogenase"/>
    <property type="match status" value="1"/>
</dbReference>
<dbReference type="GO" id="GO:0000287">
    <property type="term" value="F:magnesium ion binding"/>
    <property type="evidence" value="ECO:0007669"/>
    <property type="project" value="TreeGrafter"/>
</dbReference>
<dbReference type="PANTHER" id="PTHR10000:SF8">
    <property type="entry name" value="HAD SUPERFAMILY HYDROLASE-LIKE, TYPE 3"/>
    <property type="match status" value="1"/>
</dbReference>
<dbReference type="Gene3D" id="3.40.50.1000">
    <property type="entry name" value="HAD superfamily/HAD-like"/>
    <property type="match status" value="1"/>
</dbReference>
<sequence length="267" mass="30702">MIQMIALDLDNTLLNSHKEISPKNEDILKRLHSQGIKIVLCTGRPINAVWPYIEQLGLTEGQDYTITFNGAMVIRNRDKHLLFKKGLKLKDFDLVHNFAKENDLPLDILDFEKVYELTDLVKSTYKEVLNSDLEFINAKFDDLSDKEYSKAIMSEQSAKLDWARDHMPEEVQNNYHIVRSQPKIMEFIQNGMNKSVGLEQLLKHFDLDFDNLMSFGDAENDIEMLKAAQLGIVMDNANDDIKAIGDDVTLNHDQDGVAAYLEKYFKD</sequence>
<name>A0A9Q8IPF6_9LACO</name>
<dbReference type="PANTHER" id="PTHR10000">
    <property type="entry name" value="PHOSPHOSERINE PHOSPHATASE"/>
    <property type="match status" value="1"/>
</dbReference>
<reference evidence="2 3" key="1">
    <citation type="submission" date="2018-08" db="EMBL/GenBank/DDBJ databases">
        <title>Comparative genomics of wild bee and flower associated Lactobacillus reveals potential adaptation to the bee host.</title>
        <authorList>
            <person name="Vuong H.Q."/>
            <person name="Mcfrederick Q.S."/>
        </authorList>
    </citation>
    <scope>NUCLEOTIDE SEQUENCE</scope>
    <source>
        <strain evidence="1 3">HV_13</strain>
        <strain evidence="2">HV_63</strain>
    </source>
</reference>
<accession>A0A9Q8IPF6</accession>
<dbReference type="InterPro" id="IPR000150">
    <property type="entry name" value="Cof"/>
</dbReference>
<dbReference type="InterPro" id="IPR006379">
    <property type="entry name" value="HAD-SF_hydro_IIB"/>
</dbReference>
<evidence type="ECO:0000313" key="4">
    <source>
        <dbReference type="Proteomes" id="UP000784700"/>
    </source>
</evidence>
<dbReference type="EMBL" id="QUBG01000001">
    <property type="protein sequence ID" value="TPR46221.1"/>
    <property type="molecule type" value="Genomic_DNA"/>
</dbReference>
<dbReference type="NCBIfam" id="TIGR00099">
    <property type="entry name" value="Cof-subfamily"/>
    <property type="match status" value="1"/>
</dbReference>
<dbReference type="GO" id="GO:0005829">
    <property type="term" value="C:cytosol"/>
    <property type="evidence" value="ECO:0007669"/>
    <property type="project" value="TreeGrafter"/>
</dbReference>